<dbReference type="Gene3D" id="3.40.1010.10">
    <property type="entry name" value="Cobalt-precorrin-4 Transmethylase, Domain 1"/>
    <property type="match status" value="1"/>
</dbReference>
<evidence type="ECO:0000256" key="1">
    <source>
        <dbReference type="ARBA" id="ARBA00012162"/>
    </source>
</evidence>
<dbReference type="NCBIfam" id="TIGR01469">
    <property type="entry name" value="cobA_cysG_Cterm"/>
    <property type="match status" value="1"/>
</dbReference>
<dbReference type="PANTHER" id="PTHR45790">
    <property type="entry name" value="SIROHEME SYNTHASE-RELATED"/>
    <property type="match status" value="1"/>
</dbReference>
<dbReference type="InterPro" id="IPR014777">
    <property type="entry name" value="4pyrrole_Mease_sub1"/>
</dbReference>
<dbReference type="InterPro" id="IPR000878">
    <property type="entry name" value="4pyrrol_Mease"/>
</dbReference>
<dbReference type="FunFam" id="3.40.1010.10:FF:000001">
    <property type="entry name" value="Siroheme synthase"/>
    <property type="match status" value="1"/>
</dbReference>
<keyword evidence="5" id="KW-0627">Porphyrin biosynthesis</keyword>
<gene>
    <name evidence="9" type="primary">cobA</name>
    <name evidence="9" type="ORF">IAC50_05440</name>
</gene>
<dbReference type="InterPro" id="IPR014776">
    <property type="entry name" value="4pyrrole_Mease_sub2"/>
</dbReference>
<dbReference type="CDD" id="cd11642">
    <property type="entry name" value="SUMT"/>
    <property type="match status" value="1"/>
</dbReference>
<dbReference type="InterPro" id="IPR036108">
    <property type="entry name" value="4pyrrol_syn_uPrphyn_synt_sf"/>
</dbReference>
<dbReference type="NCBIfam" id="NF004790">
    <property type="entry name" value="PRK06136.1"/>
    <property type="match status" value="1"/>
</dbReference>
<dbReference type="GO" id="GO:0032259">
    <property type="term" value="P:methylation"/>
    <property type="evidence" value="ECO:0007669"/>
    <property type="project" value="UniProtKB-KW"/>
</dbReference>
<comment type="caution">
    <text evidence="9">The sequence shown here is derived from an EMBL/GenBank/DDBJ whole genome shotgun (WGS) entry which is preliminary data.</text>
</comment>
<dbReference type="SUPFAM" id="SSF69618">
    <property type="entry name" value="HemD-like"/>
    <property type="match status" value="1"/>
</dbReference>
<dbReference type="FunFam" id="3.30.950.10:FF:000001">
    <property type="entry name" value="Siroheme synthase"/>
    <property type="match status" value="1"/>
</dbReference>
<dbReference type="EMBL" id="DVMP01000096">
    <property type="protein sequence ID" value="HIU25919.1"/>
    <property type="molecule type" value="Genomic_DNA"/>
</dbReference>
<dbReference type="GO" id="GO:0019354">
    <property type="term" value="P:siroheme biosynthetic process"/>
    <property type="evidence" value="ECO:0007669"/>
    <property type="project" value="InterPro"/>
</dbReference>
<dbReference type="InterPro" id="IPR050161">
    <property type="entry name" value="Siro_Cobalamin_biosynth"/>
</dbReference>
<comment type="similarity">
    <text evidence="6">Belongs to the precorrin methyltransferase family.</text>
</comment>
<sequence length="498" mass="53844">MSGDKKGKVWLVGAGPSDSGLFTLKGKYLLERADVVVCDKLIGRGVMAMIPDQAEIIYVGKTAGHHTVPQREINRILLEQALAGKRVVRLKGGDPFVFGRGGEELELLAEEGIPFEIVPGITSAVAVPAYNGIPVTHRDCCSALHIITGHRKASEEEEIDYEALVRAGGTMVFLMGVTAMGKICGGLLKAGMDKDTPAAILERGTTAHQRRVVSTVGKLPADSEKEGIKPPAVIIVGEVCALAERFHWAEDRPLGKMKIAVTRPRDRSSTLAEKLAELGAEVVLLPSVATQPFRENKRLREALDHTDNYRWIVFTSPVGVKTFFRTMKEMGKDIRSLAGISFGVIGEGTKKAVEEKGILVELMPEVYSGKALGELLARTVSKEERILIPRAAAGTEDVIIPLRKEGIAFDDIPVYDTLEGADSRGALWDETMDMAVFTSASTVRGFVKMNPQADFSSIRAVCIGEQTAAAARQQGMKVEISDKATIDSLVDKIREIAG</sequence>
<dbReference type="AlphaFoldDB" id="A0A9D1I0Y9"/>
<dbReference type="GO" id="GO:0004851">
    <property type="term" value="F:uroporphyrin-III C-methyltransferase activity"/>
    <property type="evidence" value="ECO:0007669"/>
    <property type="project" value="UniProtKB-EC"/>
</dbReference>
<dbReference type="Gene3D" id="3.30.950.10">
    <property type="entry name" value="Methyltransferase, Cobalt-precorrin-4 Transmethylase, Domain 2"/>
    <property type="match status" value="1"/>
</dbReference>
<evidence type="ECO:0000313" key="10">
    <source>
        <dbReference type="Proteomes" id="UP000824090"/>
    </source>
</evidence>
<dbReference type="Gene3D" id="3.40.50.10090">
    <property type="match status" value="2"/>
</dbReference>
<evidence type="ECO:0000256" key="6">
    <source>
        <dbReference type="RuleBase" id="RU003960"/>
    </source>
</evidence>
<dbReference type="CDD" id="cd06578">
    <property type="entry name" value="HemD"/>
    <property type="match status" value="1"/>
</dbReference>
<organism evidence="9 10">
    <name type="scientific">Candidatus Allocopromorpha excrementigallinarum</name>
    <dbReference type="NCBI Taxonomy" id="2840742"/>
    <lineage>
        <taxon>Bacteria</taxon>
        <taxon>Bacillati</taxon>
        <taxon>Bacillota</taxon>
        <taxon>Clostridia</taxon>
        <taxon>Eubacteriales</taxon>
        <taxon>Eubacteriaceae</taxon>
        <taxon>Eubacteriaceae incertae sedis</taxon>
        <taxon>Candidatus Allocopromorpha</taxon>
    </lineage>
</organism>
<dbReference type="EC" id="2.1.1.107" evidence="1"/>
<dbReference type="SUPFAM" id="SSF53790">
    <property type="entry name" value="Tetrapyrrole methylase"/>
    <property type="match status" value="1"/>
</dbReference>
<dbReference type="InterPro" id="IPR003754">
    <property type="entry name" value="4pyrrol_synth_uPrphyn_synth"/>
</dbReference>
<reference evidence="9" key="2">
    <citation type="journal article" date="2021" name="PeerJ">
        <title>Extensive microbial diversity within the chicken gut microbiome revealed by metagenomics and culture.</title>
        <authorList>
            <person name="Gilroy R."/>
            <person name="Ravi A."/>
            <person name="Getino M."/>
            <person name="Pursley I."/>
            <person name="Horton D.L."/>
            <person name="Alikhan N.F."/>
            <person name="Baker D."/>
            <person name="Gharbi K."/>
            <person name="Hall N."/>
            <person name="Watson M."/>
            <person name="Adriaenssens E.M."/>
            <person name="Foster-Nyarko E."/>
            <person name="Jarju S."/>
            <person name="Secka A."/>
            <person name="Antonio M."/>
            <person name="Oren A."/>
            <person name="Chaudhuri R.R."/>
            <person name="La Ragione R."/>
            <person name="Hildebrand F."/>
            <person name="Pallen M.J."/>
        </authorList>
    </citation>
    <scope>NUCLEOTIDE SEQUENCE</scope>
    <source>
        <strain evidence="9">ChiHcec3-6078</strain>
    </source>
</reference>
<keyword evidence="4" id="KW-0949">S-adenosyl-L-methionine</keyword>
<evidence type="ECO:0000313" key="9">
    <source>
        <dbReference type="EMBL" id="HIU25919.1"/>
    </source>
</evidence>
<evidence type="ECO:0000259" key="8">
    <source>
        <dbReference type="Pfam" id="PF02602"/>
    </source>
</evidence>
<dbReference type="Proteomes" id="UP000824090">
    <property type="component" value="Unassembled WGS sequence"/>
</dbReference>
<dbReference type="Pfam" id="PF02602">
    <property type="entry name" value="HEM4"/>
    <property type="match status" value="1"/>
</dbReference>
<accession>A0A9D1I0Y9</accession>
<dbReference type="PANTHER" id="PTHR45790:SF3">
    <property type="entry name" value="S-ADENOSYL-L-METHIONINE-DEPENDENT UROPORPHYRINOGEN III METHYLTRANSFERASE, CHLOROPLASTIC"/>
    <property type="match status" value="1"/>
</dbReference>
<keyword evidence="2 6" id="KW-0489">Methyltransferase</keyword>
<evidence type="ECO:0000259" key="7">
    <source>
        <dbReference type="Pfam" id="PF00590"/>
    </source>
</evidence>
<evidence type="ECO:0000256" key="2">
    <source>
        <dbReference type="ARBA" id="ARBA00022603"/>
    </source>
</evidence>
<dbReference type="InterPro" id="IPR035996">
    <property type="entry name" value="4pyrrol_Methylase_sf"/>
</dbReference>
<keyword evidence="3 6" id="KW-0808">Transferase</keyword>
<feature type="domain" description="Tetrapyrrole biosynthesis uroporphyrinogen III synthase" evidence="8">
    <location>
        <begin position="270"/>
        <end position="490"/>
    </location>
</feature>
<dbReference type="PROSITE" id="PS00840">
    <property type="entry name" value="SUMT_2"/>
    <property type="match status" value="1"/>
</dbReference>
<protein>
    <recommendedName>
        <fullName evidence="1">uroporphyrinogen-III C-methyltransferase</fullName>
        <ecNumber evidence="1">2.1.1.107</ecNumber>
    </recommendedName>
</protein>
<proteinExistence type="inferred from homology"/>
<reference evidence="9" key="1">
    <citation type="submission" date="2020-10" db="EMBL/GenBank/DDBJ databases">
        <authorList>
            <person name="Gilroy R."/>
        </authorList>
    </citation>
    <scope>NUCLEOTIDE SEQUENCE</scope>
    <source>
        <strain evidence="9">ChiHcec3-6078</strain>
    </source>
</reference>
<evidence type="ECO:0000256" key="4">
    <source>
        <dbReference type="ARBA" id="ARBA00022691"/>
    </source>
</evidence>
<evidence type="ECO:0000256" key="3">
    <source>
        <dbReference type="ARBA" id="ARBA00022679"/>
    </source>
</evidence>
<dbReference type="InterPro" id="IPR003043">
    <property type="entry name" value="Uropor_MeTrfase_CS"/>
</dbReference>
<name>A0A9D1I0Y9_9FIRM</name>
<feature type="domain" description="Tetrapyrrole methylase" evidence="7">
    <location>
        <begin position="8"/>
        <end position="219"/>
    </location>
</feature>
<dbReference type="InterPro" id="IPR006366">
    <property type="entry name" value="CobA/CysG_C"/>
</dbReference>
<dbReference type="GO" id="GO:0004852">
    <property type="term" value="F:uroporphyrinogen-III synthase activity"/>
    <property type="evidence" value="ECO:0007669"/>
    <property type="project" value="InterPro"/>
</dbReference>
<dbReference type="Pfam" id="PF00590">
    <property type="entry name" value="TP_methylase"/>
    <property type="match status" value="1"/>
</dbReference>
<evidence type="ECO:0000256" key="5">
    <source>
        <dbReference type="ARBA" id="ARBA00023244"/>
    </source>
</evidence>